<dbReference type="KEGG" id="apln:108741300"/>
<evidence type="ECO:0000313" key="4">
    <source>
        <dbReference type="RefSeq" id="XP_018331567.1"/>
    </source>
</evidence>
<organism evidence="3 4">
    <name type="scientific">Agrilus planipennis</name>
    <name type="common">Emerald ash borer</name>
    <name type="synonym">Agrilus marcopoli</name>
    <dbReference type="NCBI Taxonomy" id="224129"/>
    <lineage>
        <taxon>Eukaryota</taxon>
        <taxon>Metazoa</taxon>
        <taxon>Ecdysozoa</taxon>
        <taxon>Arthropoda</taxon>
        <taxon>Hexapoda</taxon>
        <taxon>Insecta</taxon>
        <taxon>Pterygota</taxon>
        <taxon>Neoptera</taxon>
        <taxon>Endopterygota</taxon>
        <taxon>Coleoptera</taxon>
        <taxon>Polyphaga</taxon>
        <taxon>Elateriformia</taxon>
        <taxon>Buprestoidea</taxon>
        <taxon>Buprestidae</taxon>
        <taxon>Agrilinae</taxon>
        <taxon>Agrilus</taxon>
    </lineage>
</organism>
<keyword evidence="1" id="KW-0175">Coiled coil</keyword>
<proteinExistence type="predicted"/>
<sequence>MEAFKNNTLEIDEEESNSRNTSLLRSESFEEEMRELQSFTKIEAQCELEEEIGRLRHENKLLHAKYSDLLKLYQTNLTQNYQVRIPTDTYYKQTYLPVIQETDERESLSPEVPLQGSLEDVESVLDYYNEDCDNGNLNESSVSCCDNFIPKAVNMEEDDISDAVFEIKKKLHVLYKLLDGPDDDDSMLSSIFQKVCKAICENSQSSDPVSLQDLKKKLKYLSSYVENLINKQQDFCETFYNCLSNETENKFSLPMIEECRNNLAESFAIDLNLKVITDDVCLKIEHLCKENDSYKELTLLCDTILELVSSENCHSDTKLNKIEKNLETLNQLMGILQDIINIMNITNKTDSEKRWEDTLNKSFMNEKLQNSFTRFFSLVEFINLNFKDLKAEYLHGFQKLSFLKTFWLKCCKFPNSKDNINERKQLVTKVSEEFQEEKSRLILEVQKQKSEYDLLTNRMESSIKEIDTLTTENFMLKKSLEKYTEEQQHIQKRNKELEELLHEKTLALKSKEDVIVNCSQQIIEETNRRNKISQDYHTALNKIEELEIELTKSRKVLAQQNEKFATLEQKHEEFKEIYCNKIEKANQEIEKLQNNLLLNEKTLYQAKKERDEISKQNSELKRKNEIVTKLQKDMQEIIAEKEHHEKQTRILKIKLQNFSTLQNVLTDKTEAYKVLLATLKEKSTQEDIIITKIETELKYLENQIKLKREPITLFVLKLMEMFKIFKQALVKSHNTFIQTQSEKICNLESLLAEQKKKYQKIEEESDIKLSSYKKRLGDLENRYKQVWINGVEQHHSLEESNQKIWKMKRTAEQDRRRSLGRGIFHSPLLELASSGESKNKNNQIIENVTEKQKNKQDAPKISLTTNQVHNSEFTLNGKDEADITKQAENPHLNKRDEQTYKDKYNIAKEVARMRLKELKDLRIIVEQLRQQVKDQVP</sequence>
<evidence type="ECO:0000313" key="3">
    <source>
        <dbReference type="Proteomes" id="UP000192223"/>
    </source>
</evidence>
<dbReference type="STRING" id="224129.A0A1W4XFL4"/>
<feature type="region of interest" description="Disordered" evidence="2">
    <location>
        <begin position="1"/>
        <end position="24"/>
    </location>
</feature>
<protein>
    <submittedName>
        <fullName evidence="4">Uncharacterized protein LOC108741300</fullName>
    </submittedName>
</protein>
<keyword evidence="3" id="KW-1185">Reference proteome</keyword>
<gene>
    <name evidence="4" type="primary">LOC108741300</name>
</gene>
<feature type="coiled-coil region" evidence="1">
    <location>
        <begin position="901"/>
        <end position="935"/>
    </location>
</feature>
<reference evidence="4" key="1">
    <citation type="submission" date="2025-08" db="UniProtKB">
        <authorList>
            <consortium name="RefSeq"/>
        </authorList>
    </citation>
    <scope>IDENTIFICATION</scope>
    <source>
        <tissue evidence="4">Entire body</tissue>
    </source>
</reference>
<dbReference type="InParanoid" id="A0A1W4XFL4"/>
<name>A0A1W4XFL4_AGRPL</name>
<dbReference type="Proteomes" id="UP000192223">
    <property type="component" value="Unplaced"/>
</dbReference>
<feature type="coiled-coil region" evidence="1">
    <location>
        <begin position="431"/>
        <end position="647"/>
    </location>
</feature>
<evidence type="ECO:0000256" key="1">
    <source>
        <dbReference type="SAM" id="Coils"/>
    </source>
</evidence>
<dbReference type="GeneID" id="108741300"/>
<evidence type="ECO:0000256" key="2">
    <source>
        <dbReference type="SAM" id="MobiDB-lite"/>
    </source>
</evidence>
<accession>A0A1W4XFL4</accession>
<dbReference type="RefSeq" id="XP_018331567.1">
    <property type="nucleotide sequence ID" value="XM_018476065.1"/>
</dbReference>
<dbReference type="AlphaFoldDB" id="A0A1W4XFL4"/>